<keyword evidence="5" id="KW-0732">Signal</keyword>
<protein>
    <recommendedName>
        <fullName evidence="3">Type IV pilus biogenesis and competence protein PilQ</fullName>
    </recommendedName>
</protein>
<dbReference type="InterPro" id="IPR005644">
    <property type="entry name" value="NolW-like"/>
</dbReference>
<dbReference type="PANTHER" id="PTHR30604">
    <property type="entry name" value="PROTEIN TRANSPORT PROTEIN HOFQ"/>
    <property type="match status" value="1"/>
</dbReference>
<dbReference type="EMBL" id="JAUEDK010000010">
    <property type="protein sequence ID" value="MDN0074811.1"/>
    <property type="molecule type" value="Genomic_DNA"/>
</dbReference>
<evidence type="ECO:0000256" key="2">
    <source>
        <dbReference type="ARBA" id="ARBA00006304"/>
    </source>
</evidence>
<keyword evidence="4 11" id="KW-0813">Transport</keyword>
<feature type="domain" description="Secretin/TonB short N-terminal" evidence="12">
    <location>
        <begin position="77"/>
        <end position="125"/>
    </location>
</feature>
<dbReference type="InterPro" id="IPR013355">
    <property type="entry name" value="Pilus_4_PilQ"/>
</dbReference>
<dbReference type="PRINTS" id="PR00811">
    <property type="entry name" value="BCTERIALGSPD"/>
</dbReference>
<dbReference type="RefSeq" id="WP_289829390.1">
    <property type="nucleotide sequence ID" value="NZ_JAUEDK010000010.1"/>
</dbReference>
<keyword evidence="14" id="KW-1185">Reference proteome</keyword>
<keyword evidence="8" id="KW-0178">Competence</keyword>
<dbReference type="InterPro" id="IPR001775">
    <property type="entry name" value="GspD/PilQ"/>
</dbReference>
<evidence type="ECO:0000256" key="1">
    <source>
        <dbReference type="ARBA" id="ARBA00004442"/>
    </source>
</evidence>
<dbReference type="InterPro" id="IPR004845">
    <property type="entry name" value="T2SS_GspD_CS"/>
</dbReference>
<dbReference type="Gene3D" id="3.30.1370.120">
    <property type="match status" value="1"/>
</dbReference>
<comment type="caution">
    <text evidence="13">The sequence shown here is derived from an EMBL/GenBank/DDBJ whole genome shotgun (WGS) entry which is preliminary data.</text>
</comment>
<dbReference type="PROSITE" id="PS00875">
    <property type="entry name" value="T2SP_D"/>
    <property type="match status" value="1"/>
</dbReference>
<evidence type="ECO:0000256" key="6">
    <source>
        <dbReference type="ARBA" id="ARBA00023136"/>
    </source>
</evidence>
<dbReference type="SMART" id="SM00965">
    <property type="entry name" value="STN"/>
    <property type="match status" value="1"/>
</dbReference>
<dbReference type="Pfam" id="PF03958">
    <property type="entry name" value="Secretin_N"/>
    <property type="match status" value="1"/>
</dbReference>
<evidence type="ECO:0000256" key="9">
    <source>
        <dbReference type="ARBA" id="ARBA00024678"/>
    </source>
</evidence>
<dbReference type="Pfam" id="PF07660">
    <property type="entry name" value="STN"/>
    <property type="match status" value="1"/>
</dbReference>
<evidence type="ECO:0000256" key="11">
    <source>
        <dbReference type="RuleBase" id="RU004004"/>
    </source>
</evidence>
<dbReference type="InterPro" id="IPR051808">
    <property type="entry name" value="Type_IV_pilus_biogenesis"/>
</dbReference>
<comment type="subcellular location">
    <subcellularLocation>
        <location evidence="1 11">Cell outer membrane</location>
    </subcellularLocation>
</comment>
<evidence type="ECO:0000313" key="14">
    <source>
        <dbReference type="Proteomes" id="UP001168540"/>
    </source>
</evidence>
<dbReference type="InterPro" id="IPR011662">
    <property type="entry name" value="Secretin/TonB_short_N"/>
</dbReference>
<name>A0ABT7XM02_9NEIS</name>
<comment type="subunit">
    <text evidence="10">Homododecamer. Tetramer of trimer.</text>
</comment>
<dbReference type="Proteomes" id="UP001168540">
    <property type="component" value="Unassembled WGS sequence"/>
</dbReference>
<dbReference type="NCBIfam" id="TIGR02515">
    <property type="entry name" value="IV_pilus_PilQ"/>
    <property type="match status" value="1"/>
</dbReference>
<evidence type="ECO:0000256" key="10">
    <source>
        <dbReference type="ARBA" id="ARBA00025897"/>
    </source>
</evidence>
<gene>
    <name evidence="13" type="ORF">QU481_07880</name>
</gene>
<dbReference type="Pfam" id="PF00263">
    <property type="entry name" value="Secretin"/>
    <property type="match status" value="1"/>
</dbReference>
<evidence type="ECO:0000256" key="8">
    <source>
        <dbReference type="ARBA" id="ARBA00023287"/>
    </source>
</evidence>
<keyword evidence="6" id="KW-0472">Membrane</keyword>
<evidence type="ECO:0000256" key="3">
    <source>
        <dbReference type="ARBA" id="ARBA00014124"/>
    </source>
</evidence>
<evidence type="ECO:0000256" key="4">
    <source>
        <dbReference type="ARBA" id="ARBA00022448"/>
    </source>
</evidence>
<evidence type="ECO:0000256" key="5">
    <source>
        <dbReference type="ARBA" id="ARBA00022729"/>
    </source>
</evidence>
<comment type="function">
    <text evidence="9">Required for type IV pilus biogenesis and competence. Could function as a pore for exit of the pilus but also as a channel for entry of heme and antimicrobial agents and uptake of transforming DNA.</text>
</comment>
<organism evidence="13 14">
    <name type="scientific">Crenobacter oryzisoli</name>
    <dbReference type="NCBI Taxonomy" id="3056844"/>
    <lineage>
        <taxon>Bacteria</taxon>
        <taxon>Pseudomonadati</taxon>
        <taxon>Pseudomonadota</taxon>
        <taxon>Betaproteobacteria</taxon>
        <taxon>Neisseriales</taxon>
        <taxon>Neisseriaceae</taxon>
        <taxon>Crenobacter</taxon>
    </lineage>
</organism>
<dbReference type="PANTHER" id="PTHR30604:SF1">
    <property type="entry name" value="DNA UTILIZATION PROTEIN HOFQ"/>
    <property type="match status" value="1"/>
</dbReference>
<evidence type="ECO:0000259" key="12">
    <source>
        <dbReference type="SMART" id="SM00965"/>
    </source>
</evidence>
<dbReference type="InterPro" id="IPR004846">
    <property type="entry name" value="T2SS/T3SS_dom"/>
</dbReference>
<evidence type="ECO:0000256" key="7">
    <source>
        <dbReference type="ARBA" id="ARBA00023237"/>
    </source>
</evidence>
<accession>A0ABT7XM02</accession>
<proteinExistence type="inferred from homology"/>
<reference evidence="13" key="1">
    <citation type="submission" date="2023-06" db="EMBL/GenBank/DDBJ databases">
        <authorList>
            <person name="Zhang S."/>
        </authorList>
    </citation>
    <scope>NUCLEOTIDE SEQUENCE</scope>
    <source>
        <strain evidence="13">SG2303</strain>
    </source>
</reference>
<dbReference type="InterPro" id="IPR038591">
    <property type="entry name" value="NolW-like_sf"/>
</dbReference>
<keyword evidence="7" id="KW-0998">Cell outer membrane</keyword>
<evidence type="ECO:0000313" key="13">
    <source>
        <dbReference type="EMBL" id="MDN0074811.1"/>
    </source>
</evidence>
<sequence>MTSPLLKLLSGTALILAFGQPWTTAIADERIASTLPSSPDPTPVELKPAYHGNKLSLNFQNIEVRAALQVLAEFTGLNIIASDSVNGTITLRLKEVPWDQALDLILRSKGLEQRRVGNVIHIAPYEESAARDKQRLEATQQLSGLEPLRTESFVLRFKSVEDFLRVLDGPKSGETGRRQGLLSERGSLMTDPKSNTLIVHDTPTAIGKIRHLIDRLDLPVKQVLIEARIVEAGDNFQRDLGVKLGFARVSGDLSINNTLGNAVIAGNPAVDPRPFGPAVDLPAGLRNAATIATVFRSASSIIGLELSALQAEDKGRIISSPRVMTADRTEATIEEGTEIPYQEATSSGATSVSFKKAVLSLKVKPQIIPGNHILMDLQLNKDTPNHRLIVGGTPAVDTKKIQTQVLVENGDTIVIGGIYVQEQGEIENKVPYLGDIPFLGALFRNSSRQHSRRELLMFITPRVVDNGTPRTDSGT</sequence>
<comment type="similarity">
    <text evidence="2">Belongs to the bacterial secretin family. PilQ subfamily.</text>
</comment>
<dbReference type="Gene3D" id="3.30.1370.130">
    <property type="match status" value="1"/>
</dbReference>